<sequence length="151" mass="15618">MTTTQKILLASGILQFALAIFQAGIAFSPSLSLYFGAPESLVANRVTLAGTSFFVSGFLILFGFYALSGAGTVRRLPWLRQMLIIISGIYILRGLVLIPEVLVIAGVVVTSIPIAPRFVVMSAAALTVGGLFAAGTVGGWATLSPGGDATP</sequence>
<evidence type="ECO:0000256" key="1">
    <source>
        <dbReference type="SAM" id="Phobius"/>
    </source>
</evidence>
<evidence type="ECO:0000313" key="2">
    <source>
        <dbReference type="EMBL" id="VFQ46185.1"/>
    </source>
</evidence>
<reference evidence="2 3" key="1">
    <citation type="submission" date="2019-03" db="EMBL/GenBank/DDBJ databases">
        <authorList>
            <person name="Nijsse B."/>
        </authorList>
    </citation>
    <scope>NUCLEOTIDE SEQUENCE [LARGE SCALE GENOMIC DNA]</scope>
    <source>
        <strain evidence="2">Desulfoluna butyratoxydans MSL71</strain>
    </source>
</reference>
<dbReference type="EMBL" id="CAADHO010000008">
    <property type="protein sequence ID" value="VFQ46185.1"/>
    <property type="molecule type" value="Genomic_DNA"/>
</dbReference>
<protein>
    <submittedName>
        <fullName evidence="2">Uncharacterized protein</fullName>
    </submittedName>
</protein>
<accession>A0A4U8YPL3</accession>
<feature type="transmembrane region" description="Helical" evidence="1">
    <location>
        <begin position="47"/>
        <end position="67"/>
    </location>
</feature>
<dbReference type="RefSeq" id="WP_180143616.1">
    <property type="nucleotide sequence ID" value="NZ_CAADHO010000008.1"/>
</dbReference>
<evidence type="ECO:0000313" key="3">
    <source>
        <dbReference type="Proteomes" id="UP000507962"/>
    </source>
</evidence>
<name>A0A4U8YPL3_9BACT</name>
<gene>
    <name evidence="2" type="ORF">MSL71_38480</name>
</gene>
<feature type="transmembrane region" description="Helical" evidence="1">
    <location>
        <begin position="118"/>
        <end position="143"/>
    </location>
</feature>
<keyword evidence="1" id="KW-1133">Transmembrane helix</keyword>
<keyword evidence="1" id="KW-0472">Membrane</keyword>
<proteinExistence type="predicted"/>
<feature type="transmembrane region" description="Helical" evidence="1">
    <location>
        <begin position="88"/>
        <end position="112"/>
    </location>
</feature>
<keyword evidence="1" id="KW-0812">Transmembrane</keyword>
<organism evidence="2 3">
    <name type="scientific">Desulfoluna butyratoxydans</name>
    <dbReference type="NCBI Taxonomy" id="231438"/>
    <lineage>
        <taxon>Bacteria</taxon>
        <taxon>Pseudomonadati</taxon>
        <taxon>Thermodesulfobacteriota</taxon>
        <taxon>Desulfobacteria</taxon>
        <taxon>Desulfobacterales</taxon>
        <taxon>Desulfolunaceae</taxon>
        <taxon>Desulfoluna</taxon>
    </lineage>
</organism>
<dbReference type="AlphaFoldDB" id="A0A4U8YPL3"/>
<keyword evidence="3" id="KW-1185">Reference proteome</keyword>
<dbReference type="Proteomes" id="UP000507962">
    <property type="component" value="Unassembled WGS sequence"/>
</dbReference>